<dbReference type="AlphaFoldDB" id="A0A8J7WLJ7"/>
<feature type="non-terminal residue" evidence="2">
    <location>
        <position position="1"/>
    </location>
</feature>
<gene>
    <name evidence="2" type="ORF">KGA66_04715</name>
</gene>
<proteinExistence type="predicted"/>
<evidence type="ECO:0000313" key="3">
    <source>
        <dbReference type="Proteomes" id="UP000677913"/>
    </source>
</evidence>
<dbReference type="GO" id="GO:0016811">
    <property type="term" value="F:hydrolase activity, acting on carbon-nitrogen (but not peptide) bonds, in linear amides"/>
    <property type="evidence" value="ECO:0007669"/>
    <property type="project" value="TreeGrafter"/>
</dbReference>
<dbReference type="GO" id="GO:0016137">
    <property type="term" value="P:glycoside metabolic process"/>
    <property type="evidence" value="ECO:0007669"/>
    <property type="project" value="UniProtKB-ARBA"/>
</dbReference>
<dbReference type="SUPFAM" id="SSF102588">
    <property type="entry name" value="LmbE-like"/>
    <property type="match status" value="1"/>
</dbReference>
<dbReference type="Gene3D" id="3.40.50.10320">
    <property type="entry name" value="LmbE-like"/>
    <property type="match status" value="1"/>
</dbReference>
<dbReference type="EMBL" id="JAGSXH010000010">
    <property type="protein sequence ID" value="MBS2962337.1"/>
    <property type="molecule type" value="Genomic_DNA"/>
</dbReference>
<evidence type="ECO:0000313" key="2">
    <source>
        <dbReference type="EMBL" id="MBS2962337.1"/>
    </source>
</evidence>
<organism evidence="2 3">
    <name type="scientific">Actinocrinis puniceicyclus</name>
    <dbReference type="NCBI Taxonomy" id="977794"/>
    <lineage>
        <taxon>Bacteria</taxon>
        <taxon>Bacillati</taxon>
        <taxon>Actinomycetota</taxon>
        <taxon>Actinomycetes</taxon>
        <taxon>Catenulisporales</taxon>
        <taxon>Actinospicaceae</taxon>
        <taxon>Actinocrinis</taxon>
    </lineage>
</organism>
<dbReference type="InterPro" id="IPR003737">
    <property type="entry name" value="GlcNAc_PI_deacetylase-related"/>
</dbReference>
<keyword evidence="3" id="KW-1185">Reference proteome</keyword>
<evidence type="ECO:0000256" key="1">
    <source>
        <dbReference type="ARBA" id="ARBA00022833"/>
    </source>
</evidence>
<dbReference type="PANTHER" id="PTHR12993">
    <property type="entry name" value="N-ACETYLGLUCOSAMINYL-PHOSPHATIDYLINOSITOL DE-N-ACETYLASE-RELATED"/>
    <property type="match status" value="1"/>
</dbReference>
<protein>
    <submittedName>
        <fullName evidence="2">PIG-L family deacetylase</fullName>
    </submittedName>
</protein>
<sequence>LRAELPRWRSVLVVVAHPDDETFGLGAVVNQMIERGAAVHVLCFSHGESSTLGDTSALFALREEELREASARLGVRSVTLLTYPDGHLDALPAGELSRQVALQVARVRPDGLLVFDDTGVTAHPDHRAATAAALLACSDLPVLAWALPSVIADRLRQETGQPFVGRLPGELDLCLRVARAPQRRAAFAHASQLSPTAVFWRRIQLQGECEHLRWLRRPSAGQRD</sequence>
<dbReference type="Proteomes" id="UP000677913">
    <property type="component" value="Unassembled WGS sequence"/>
</dbReference>
<keyword evidence="1" id="KW-0862">Zinc</keyword>
<dbReference type="InterPro" id="IPR024078">
    <property type="entry name" value="LmbE-like_dom_sf"/>
</dbReference>
<dbReference type="PANTHER" id="PTHR12993:SF11">
    <property type="entry name" value="N-ACETYLGLUCOSAMINYL-PHOSPHATIDYLINOSITOL DE-N-ACETYLASE"/>
    <property type="match status" value="1"/>
</dbReference>
<name>A0A8J7WLJ7_9ACTN</name>
<accession>A0A8J7WLJ7</accession>
<comment type="caution">
    <text evidence="2">The sequence shown here is derived from an EMBL/GenBank/DDBJ whole genome shotgun (WGS) entry which is preliminary data.</text>
</comment>
<dbReference type="Pfam" id="PF02585">
    <property type="entry name" value="PIG-L"/>
    <property type="match status" value="1"/>
</dbReference>
<reference evidence="2" key="1">
    <citation type="submission" date="2021-04" db="EMBL/GenBank/DDBJ databases">
        <title>Genome based classification of Actinospica acidithermotolerans sp. nov., an actinobacterium isolated from an Indonesian hot spring.</title>
        <authorList>
            <person name="Kusuma A.B."/>
            <person name="Putra K.E."/>
            <person name="Nafisah S."/>
            <person name="Loh J."/>
            <person name="Nouioui I."/>
            <person name="Goodfellow M."/>
        </authorList>
    </citation>
    <scope>NUCLEOTIDE SEQUENCE</scope>
    <source>
        <strain evidence="2">DSM 45618</strain>
    </source>
</reference>